<dbReference type="AlphaFoldDB" id="A0A559KFK6"/>
<evidence type="ECO:0000313" key="1">
    <source>
        <dbReference type="EMBL" id="TVY10914.1"/>
    </source>
</evidence>
<name>A0A559KFK6_9BACL</name>
<gene>
    <name evidence="1" type="ORF">FPZ49_05380</name>
</gene>
<accession>A0A559KFK6</accession>
<organism evidence="1 2">
    <name type="scientific">Paenibacillus cremeus</name>
    <dbReference type="NCBI Taxonomy" id="2163881"/>
    <lineage>
        <taxon>Bacteria</taxon>
        <taxon>Bacillati</taxon>
        <taxon>Bacillota</taxon>
        <taxon>Bacilli</taxon>
        <taxon>Bacillales</taxon>
        <taxon>Paenibacillaceae</taxon>
        <taxon>Paenibacillus</taxon>
    </lineage>
</organism>
<reference evidence="1 2" key="1">
    <citation type="submission" date="2019-07" db="EMBL/GenBank/DDBJ databases">
        <authorList>
            <person name="Kim J."/>
        </authorList>
    </citation>
    <scope>NUCLEOTIDE SEQUENCE [LARGE SCALE GENOMIC DNA]</scope>
    <source>
        <strain evidence="1 2">JC52</strain>
    </source>
</reference>
<proteinExistence type="predicted"/>
<keyword evidence="2" id="KW-1185">Reference proteome</keyword>
<dbReference type="Proteomes" id="UP000317036">
    <property type="component" value="Unassembled WGS sequence"/>
</dbReference>
<evidence type="ECO:0000313" key="2">
    <source>
        <dbReference type="Proteomes" id="UP000317036"/>
    </source>
</evidence>
<sequence>MASLDRDPVFAAMADLAAEQLSSLGSINNHAMMGYLLFQGKRIGDELHVNLLTPFDHTFRIRLAGR</sequence>
<comment type="caution">
    <text evidence="1">The sequence shown here is derived from an EMBL/GenBank/DDBJ whole genome shotgun (WGS) entry which is preliminary data.</text>
</comment>
<dbReference type="EMBL" id="VNJI01000005">
    <property type="protein sequence ID" value="TVY10914.1"/>
    <property type="molecule type" value="Genomic_DNA"/>
</dbReference>
<protein>
    <submittedName>
        <fullName evidence="1">Uncharacterized protein</fullName>
    </submittedName>
</protein>